<dbReference type="AlphaFoldDB" id="A0A1Q9CTF2"/>
<keyword evidence="2 3" id="KW-0040">ANK repeat</keyword>
<evidence type="ECO:0000313" key="6">
    <source>
        <dbReference type="Proteomes" id="UP000186817"/>
    </source>
</evidence>
<evidence type="ECO:0000256" key="3">
    <source>
        <dbReference type="PROSITE-ProRule" id="PRU00023"/>
    </source>
</evidence>
<protein>
    <submittedName>
        <fullName evidence="5">Potassium channel AKT1</fullName>
    </submittedName>
</protein>
<dbReference type="PROSITE" id="PS50297">
    <property type="entry name" value="ANK_REP_REGION"/>
    <property type="match status" value="1"/>
</dbReference>
<dbReference type="InterPro" id="IPR002110">
    <property type="entry name" value="Ankyrin_rpt"/>
</dbReference>
<keyword evidence="5" id="KW-0813">Transport</keyword>
<dbReference type="EMBL" id="LSRX01000932">
    <property type="protein sequence ID" value="OLP86157.1"/>
    <property type="molecule type" value="Genomic_DNA"/>
</dbReference>
<dbReference type="PROSITE" id="PS50088">
    <property type="entry name" value="ANK_REPEAT"/>
    <property type="match status" value="1"/>
</dbReference>
<dbReference type="SUPFAM" id="SSF48403">
    <property type="entry name" value="Ankyrin repeat"/>
    <property type="match status" value="1"/>
</dbReference>
<feature type="repeat" description="ANK" evidence="3">
    <location>
        <begin position="171"/>
        <end position="203"/>
    </location>
</feature>
<keyword evidence="4" id="KW-0472">Membrane</keyword>
<proteinExistence type="predicted"/>
<dbReference type="GO" id="GO:0034220">
    <property type="term" value="P:monoatomic ion transmembrane transport"/>
    <property type="evidence" value="ECO:0007669"/>
    <property type="project" value="UniProtKB-KW"/>
</dbReference>
<dbReference type="PANTHER" id="PTHR24171">
    <property type="entry name" value="ANKYRIN REPEAT DOMAIN-CONTAINING PROTEIN 39-RELATED"/>
    <property type="match status" value="1"/>
</dbReference>
<keyword evidence="5" id="KW-0407">Ion channel</keyword>
<organism evidence="5 6">
    <name type="scientific">Symbiodinium microadriaticum</name>
    <name type="common">Dinoflagellate</name>
    <name type="synonym">Zooxanthella microadriatica</name>
    <dbReference type="NCBI Taxonomy" id="2951"/>
    <lineage>
        <taxon>Eukaryota</taxon>
        <taxon>Sar</taxon>
        <taxon>Alveolata</taxon>
        <taxon>Dinophyceae</taxon>
        <taxon>Suessiales</taxon>
        <taxon>Symbiodiniaceae</taxon>
        <taxon>Symbiodinium</taxon>
    </lineage>
</organism>
<dbReference type="Proteomes" id="UP000186817">
    <property type="component" value="Unassembled WGS sequence"/>
</dbReference>
<dbReference type="SMART" id="SM00248">
    <property type="entry name" value="ANK"/>
    <property type="match status" value="3"/>
</dbReference>
<keyword evidence="5" id="KW-0406">Ion transport</keyword>
<keyword evidence="4" id="KW-1133">Transmembrane helix</keyword>
<dbReference type="InterPro" id="IPR036770">
    <property type="entry name" value="Ankyrin_rpt-contain_sf"/>
</dbReference>
<gene>
    <name evidence="5" type="primary">AKT1</name>
    <name evidence="5" type="ORF">AK812_SmicGene32762</name>
</gene>
<accession>A0A1Q9CTF2</accession>
<evidence type="ECO:0000256" key="1">
    <source>
        <dbReference type="ARBA" id="ARBA00022737"/>
    </source>
</evidence>
<keyword evidence="4" id="KW-0812">Transmembrane</keyword>
<comment type="caution">
    <text evidence="5">The sequence shown here is derived from an EMBL/GenBank/DDBJ whole genome shotgun (WGS) entry which is preliminary data.</text>
</comment>
<evidence type="ECO:0000256" key="4">
    <source>
        <dbReference type="SAM" id="Phobius"/>
    </source>
</evidence>
<dbReference type="Pfam" id="PF12796">
    <property type="entry name" value="Ank_2"/>
    <property type="match status" value="1"/>
</dbReference>
<keyword evidence="1" id="KW-0677">Repeat</keyword>
<reference evidence="5 6" key="1">
    <citation type="submission" date="2016-02" db="EMBL/GenBank/DDBJ databases">
        <title>Genome analysis of coral dinoflagellate symbionts highlights evolutionary adaptations to a symbiotic lifestyle.</title>
        <authorList>
            <person name="Aranda M."/>
            <person name="Li Y."/>
            <person name="Liew Y.J."/>
            <person name="Baumgarten S."/>
            <person name="Simakov O."/>
            <person name="Wilson M."/>
            <person name="Piel J."/>
            <person name="Ashoor H."/>
            <person name="Bougouffa S."/>
            <person name="Bajic V.B."/>
            <person name="Ryu T."/>
            <person name="Ravasi T."/>
            <person name="Bayer T."/>
            <person name="Micklem G."/>
            <person name="Kim H."/>
            <person name="Bhak J."/>
            <person name="Lajeunesse T.C."/>
            <person name="Voolstra C.R."/>
        </authorList>
    </citation>
    <scope>NUCLEOTIDE SEQUENCE [LARGE SCALE GENOMIC DNA]</scope>
    <source>
        <strain evidence="5 6">CCMP2467</strain>
    </source>
</reference>
<dbReference type="OrthoDB" id="194358at2759"/>
<dbReference type="Gene3D" id="1.25.40.20">
    <property type="entry name" value="Ankyrin repeat-containing domain"/>
    <property type="match status" value="1"/>
</dbReference>
<keyword evidence="6" id="KW-1185">Reference proteome</keyword>
<evidence type="ECO:0000313" key="5">
    <source>
        <dbReference type="EMBL" id="OLP86157.1"/>
    </source>
</evidence>
<feature type="transmembrane region" description="Helical" evidence="4">
    <location>
        <begin position="59"/>
        <end position="78"/>
    </location>
</feature>
<sequence length="302" mass="33553">MAGEADDGEALAALVTENEDLEFKEDGSGKVVVKSTGHEMSSRLEVVKTYLSSAKYRKACWTMVAMAILMLLIVNVVTDMTMTTAECTDMSQDVVTVADGEERDSLFEKVRDGDLAEAKDALAKVNMAWLHSRLNQNMLFFVAARRRRRGCVLLAQLCIKQGVDLEQSDDNQQTPLFWAAACGNLAMVEFLLNFGFQVNYRDLNRKTALFFAIGNKHWEVANCLIERGASLDVRLAKVTRVILTYTAAEISPAFAASMKMLKLFRIIDFLTSLFGALILLGPSVVKTYLSGAKYRKACWTTL</sequence>
<name>A0A1Q9CTF2_SYMMI</name>
<feature type="transmembrane region" description="Helical" evidence="4">
    <location>
        <begin position="266"/>
        <end position="285"/>
    </location>
</feature>
<feature type="transmembrane region" description="Helical" evidence="4">
    <location>
        <begin position="176"/>
        <end position="196"/>
    </location>
</feature>
<evidence type="ECO:0000256" key="2">
    <source>
        <dbReference type="ARBA" id="ARBA00023043"/>
    </source>
</evidence>